<feature type="region of interest" description="Disordered" evidence="1">
    <location>
        <begin position="143"/>
        <end position="171"/>
    </location>
</feature>
<reference evidence="2 3" key="2">
    <citation type="submission" date="2018-11" db="EMBL/GenBank/DDBJ databases">
        <authorList>
            <consortium name="Pathogen Informatics"/>
        </authorList>
    </citation>
    <scope>NUCLEOTIDE SEQUENCE [LARGE SCALE GENOMIC DNA]</scope>
</reference>
<gene>
    <name evidence="2" type="ORF">HNAJ_LOCUS10088</name>
</gene>
<keyword evidence="3" id="KW-1185">Reference proteome</keyword>
<reference evidence="4" key="1">
    <citation type="submission" date="2017-02" db="UniProtKB">
        <authorList>
            <consortium name="WormBaseParasite"/>
        </authorList>
    </citation>
    <scope>IDENTIFICATION</scope>
</reference>
<dbReference type="OrthoDB" id="10590372at2759"/>
<evidence type="ECO:0000313" key="4">
    <source>
        <dbReference type="WBParaSite" id="HNAJ_0001009301-mRNA-1"/>
    </source>
</evidence>
<dbReference type="WBParaSite" id="HNAJ_0001009301-mRNA-1">
    <property type="protein sequence ID" value="HNAJ_0001009301-mRNA-1"/>
    <property type="gene ID" value="HNAJ_0001009301"/>
</dbReference>
<dbReference type="Proteomes" id="UP000278807">
    <property type="component" value="Unassembled WGS sequence"/>
</dbReference>
<sequence length="319" mass="33977">MRPASLPGSGDYSIQLETLQSPDFILRAYNLVSVHTVSSGQPDSESDGETGENINVPKEPVAIYTFPFNACQRDSQAMRMCYSQPQNTWSSWEPTLTLDSAATNNNGSALSPTEPPLQFALSRNHIGFRGVVCTSSLPITRPVASSAEDSEGNEGDMDDIDGDSGDETHQQLTPSLFPGSYFVMAGRLSQSILPPSPKVSGLWLLDPFSPQSSSDVREPTFALPTDLDGLLHRATAVCGSVALANWTGLQAAGSGYQDSTPVHSHLLATPPIMRFSRSSSLSLDNELSEVSASTAAAMNLFGFHNLHDSRGHGAGSDSD</sequence>
<dbReference type="AlphaFoldDB" id="A0A0R3TR94"/>
<proteinExistence type="predicted"/>
<protein>
    <submittedName>
        <fullName evidence="4">Velvet domain-containing protein</fullName>
    </submittedName>
</protein>
<dbReference type="EMBL" id="UZAE01012876">
    <property type="protein sequence ID" value="VDO07148.1"/>
    <property type="molecule type" value="Genomic_DNA"/>
</dbReference>
<evidence type="ECO:0000313" key="2">
    <source>
        <dbReference type="EMBL" id="VDO07148.1"/>
    </source>
</evidence>
<accession>A0A0R3TR94</accession>
<name>A0A0R3TR94_RODNA</name>
<evidence type="ECO:0000256" key="1">
    <source>
        <dbReference type="SAM" id="MobiDB-lite"/>
    </source>
</evidence>
<evidence type="ECO:0000313" key="3">
    <source>
        <dbReference type="Proteomes" id="UP000278807"/>
    </source>
</evidence>
<organism evidence="4">
    <name type="scientific">Rodentolepis nana</name>
    <name type="common">Dwarf tapeworm</name>
    <name type="synonym">Hymenolepis nana</name>
    <dbReference type="NCBI Taxonomy" id="102285"/>
    <lineage>
        <taxon>Eukaryota</taxon>
        <taxon>Metazoa</taxon>
        <taxon>Spiralia</taxon>
        <taxon>Lophotrochozoa</taxon>
        <taxon>Platyhelminthes</taxon>
        <taxon>Cestoda</taxon>
        <taxon>Eucestoda</taxon>
        <taxon>Cyclophyllidea</taxon>
        <taxon>Hymenolepididae</taxon>
        <taxon>Rodentolepis</taxon>
    </lineage>
</organism>
<feature type="compositionally biased region" description="Acidic residues" evidence="1">
    <location>
        <begin position="148"/>
        <end position="165"/>
    </location>
</feature>